<comment type="similarity">
    <text evidence="1">Belongs to the polysaccharide lyase 8 family.</text>
</comment>
<dbReference type="SUPFAM" id="SSF49863">
    <property type="entry name" value="Hyaluronate lyase-like, C-terminal domain"/>
    <property type="match status" value="1"/>
</dbReference>
<evidence type="ECO:0000256" key="3">
    <source>
        <dbReference type="ARBA" id="ARBA00023239"/>
    </source>
</evidence>
<evidence type="ECO:0000256" key="1">
    <source>
        <dbReference type="ARBA" id="ARBA00006699"/>
    </source>
</evidence>
<dbReference type="RefSeq" id="WP_311670846.1">
    <property type="nucleotide sequence ID" value="NZ_JAVREO010000035.1"/>
</dbReference>
<dbReference type="InterPro" id="IPR011013">
    <property type="entry name" value="Gal_mutarotase_sf_dom"/>
</dbReference>
<dbReference type="Pfam" id="PF02884">
    <property type="entry name" value="Lyase_8_C"/>
    <property type="match status" value="1"/>
</dbReference>
<evidence type="ECO:0000256" key="2">
    <source>
        <dbReference type="ARBA" id="ARBA00022729"/>
    </source>
</evidence>
<feature type="chain" id="PRO_5046943692" evidence="4">
    <location>
        <begin position="22"/>
        <end position="852"/>
    </location>
</feature>
<evidence type="ECO:0000313" key="9">
    <source>
        <dbReference type="Proteomes" id="UP001183410"/>
    </source>
</evidence>
<name>A0ABU2K0N5_9ACTN</name>
<dbReference type="SUPFAM" id="SSF48230">
    <property type="entry name" value="Chondroitin AC/alginate lyase"/>
    <property type="match status" value="1"/>
</dbReference>
<comment type="caution">
    <text evidence="8">The sequence shown here is derived from an EMBL/GenBank/DDBJ whole genome shotgun (WGS) entry which is preliminary data.</text>
</comment>
<reference evidence="9" key="1">
    <citation type="submission" date="2023-07" db="EMBL/GenBank/DDBJ databases">
        <title>30 novel species of actinomycetes from the DSMZ collection.</title>
        <authorList>
            <person name="Nouioui I."/>
        </authorList>
    </citation>
    <scope>NUCLEOTIDE SEQUENCE [LARGE SCALE GENOMIC DNA]</scope>
    <source>
        <strain evidence="9">DSM 44915</strain>
    </source>
</reference>
<keyword evidence="9" id="KW-1185">Reference proteome</keyword>
<evidence type="ECO:0000313" key="8">
    <source>
        <dbReference type="EMBL" id="MDT0270782.1"/>
    </source>
</evidence>
<sequence>MPLSRRALLALLPAATAAANAAPAQARSAGRPAAAVAADHGRLLDNTVAVFAGTAESNARPEVAGKLSAMAATARRWLAALDTAGPDELFAGLPLGTNDAHLNASYLHLYEIALATVAPGDAAPDLRENAAVRRRVVDALGWLHERYLGDQAAGYYGNWFNWEIGIPTHVSRTAVLLADELAAQAPGLTATYVATLDAYLRNGKDGDVDLDSRFHTGANLADITVNRVLQGAVTGDEARIVQAVADLETVFPPIDPYRLRHGVTDGFYADGSFIQHASVAYTGSYGVSLLSRAVQAFKVLTGTAYLADEELVEVVRGWLVNSFAPVIFEGWLMELVRGRAVARTTSGYQAVAGVVEAAVDLSAAVTDPERARALRGYVRYLRETSPVPADPAGFVSPVSVARYAEILADEASPPADLGPAARNVAFNAMDRTVHRRPGYAFALSRSSARISRYEYMSGENLLPWFQGDGAHHLYLAGQDQTEAYGVDYLTTVSPYRLAGVTAPVEARASVPELYGGLWYDNPEAGFTSSSEAQNTYVYFPRGTNAHSGGASLDGYGAVGMTLADDVAWRDQRAGLLPADFVAYRNAAGTRSWFLLDDEVVLLAAGVRDPAGRAVTTTVDSRIAAADAEVSLTGRRPDGRPWAGPGPEQPLSWLRFADPRAGTAVGYAFLAPTRARVSWETVTSSRRVVRTGNPDSPVTRRVFSLLTERPAGAAAPGALACALVPHATEERLAGYAGGPLTVLANTARLQAVAHRELGLVAVNSFAPGRHRVGGMEISGAASVLRRAEPDGTLALAVADPTTERAQVTVVLPGRWLRPVAADEGVRVRRTPVGTLVEARTHRRYGASLVTRLR</sequence>
<dbReference type="Gene3D" id="2.70.98.10">
    <property type="match status" value="1"/>
</dbReference>
<dbReference type="InterPro" id="IPR003159">
    <property type="entry name" value="Lyase_8_central_dom"/>
</dbReference>
<feature type="domain" description="Polysaccharide lyase 8 N-terminal alpha-helical" evidence="7">
    <location>
        <begin position="63"/>
        <end position="375"/>
    </location>
</feature>
<evidence type="ECO:0000259" key="6">
    <source>
        <dbReference type="Pfam" id="PF02884"/>
    </source>
</evidence>
<proteinExistence type="inferred from homology"/>
<evidence type="ECO:0000259" key="7">
    <source>
        <dbReference type="Pfam" id="PF08124"/>
    </source>
</evidence>
<feature type="domain" description="Polysaccharide lyase family 8 central" evidence="5">
    <location>
        <begin position="424"/>
        <end position="724"/>
    </location>
</feature>
<evidence type="ECO:0000259" key="5">
    <source>
        <dbReference type="Pfam" id="PF02278"/>
    </source>
</evidence>
<dbReference type="InterPro" id="IPR014718">
    <property type="entry name" value="GH-type_carb-bd"/>
</dbReference>
<dbReference type="InterPro" id="IPR008929">
    <property type="entry name" value="Chondroitin_lyas"/>
</dbReference>
<dbReference type="InterPro" id="IPR011071">
    <property type="entry name" value="Lyase_8-like_C"/>
</dbReference>
<protein>
    <submittedName>
        <fullName evidence="8">Polysaccharide lyase family 8 super-sandwich domain-containing protein</fullName>
    </submittedName>
</protein>
<dbReference type="PROSITE" id="PS51318">
    <property type="entry name" value="TAT"/>
    <property type="match status" value="1"/>
</dbReference>
<dbReference type="InterPro" id="IPR012970">
    <property type="entry name" value="Lyase_8_alpha_N"/>
</dbReference>
<keyword evidence="3 8" id="KW-0456">Lyase</keyword>
<keyword evidence="2 4" id="KW-0732">Signal</keyword>
<dbReference type="GO" id="GO:0016829">
    <property type="term" value="F:lyase activity"/>
    <property type="evidence" value="ECO:0007669"/>
    <property type="project" value="UniProtKB-KW"/>
</dbReference>
<dbReference type="Pfam" id="PF08124">
    <property type="entry name" value="Lyase_8_N"/>
    <property type="match status" value="1"/>
</dbReference>
<dbReference type="EMBL" id="JAVREO010000035">
    <property type="protein sequence ID" value="MDT0270782.1"/>
    <property type="molecule type" value="Genomic_DNA"/>
</dbReference>
<dbReference type="Proteomes" id="UP001183410">
    <property type="component" value="Unassembled WGS sequence"/>
</dbReference>
<dbReference type="Gene3D" id="1.50.10.100">
    <property type="entry name" value="Chondroitin AC/alginate lyase"/>
    <property type="match status" value="1"/>
</dbReference>
<evidence type="ECO:0000256" key="4">
    <source>
        <dbReference type="SAM" id="SignalP"/>
    </source>
</evidence>
<dbReference type="PANTHER" id="PTHR38481">
    <property type="entry name" value="HYALURONATE LYASE"/>
    <property type="match status" value="1"/>
</dbReference>
<accession>A0ABU2K0N5</accession>
<dbReference type="InterPro" id="IPR038970">
    <property type="entry name" value="Lyase_8"/>
</dbReference>
<dbReference type="PANTHER" id="PTHR38481:SF1">
    <property type="entry name" value="HYALURONATE LYASE"/>
    <property type="match status" value="1"/>
</dbReference>
<dbReference type="Gene3D" id="2.60.220.10">
    <property type="entry name" value="Polysaccharide lyase family 8-like, C-terminal"/>
    <property type="match status" value="1"/>
</dbReference>
<dbReference type="InterPro" id="IPR004103">
    <property type="entry name" value="Lyase_8_C"/>
</dbReference>
<organism evidence="8 9">
    <name type="scientific">Streptomyces chisholmiae</name>
    <dbReference type="NCBI Taxonomy" id="3075540"/>
    <lineage>
        <taxon>Bacteria</taxon>
        <taxon>Bacillati</taxon>
        <taxon>Actinomycetota</taxon>
        <taxon>Actinomycetes</taxon>
        <taxon>Kitasatosporales</taxon>
        <taxon>Streptomycetaceae</taxon>
        <taxon>Streptomyces</taxon>
    </lineage>
</organism>
<feature type="domain" description="Polysaccharide lyase family 8 C-terminal" evidence="6">
    <location>
        <begin position="740"/>
        <end position="806"/>
    </location>
</feature>
<dbReference type="InterPro" id="IPR006311">
    <property type="entry name" value="TAT_signal"/>
</dbReference>
<dbReference type="SUPFAM" id="SSF74650">
    <property type="entry name" value="Galactose mutarotase-like"/>
    <property type="match status" value="1"/>
</dbReference>
<dbReference type="Pfam" id="PF02278">
    <property type="entry name" value="Lyase_8"/>
    <property type="match status" value="1"/>
</dbReference>
<feature type="signal peptide" evidence="4">
    <location>
        <begin position="1"/>
        <end position="21"/>
    </location>
</feature>
<gene>
    <name evidence="8" type="ORF">RM844_31385</name>
</gene>